<feature type="compositionally biased region" description="Low complexity" evidence="1">
    <location>
        <begin position="416"/>
        <end position="426"/>
    </location>
</feature>
<reference evidence="4" key="1">
    <citation type="submission" date="2016-05" db="EMBL/GenBank/DDBJ databases">
        <title>Comparative genomics of biotechnologically important yeasts.</title>
        <authorList>
            <consortium name="DOE Joint Genome Institute"/>
            <person name="Riley R."/>
            <person name="Haridas S."/>
            <person name="Wolfe K.H."/>
            <person name="Lopes M.R."/>
            <person name="Hittinger C.T."/>
            <person name="Goker M."/>
            <person name="Salamov A."/>
            <person name="Wisecaver J."/>
            <person name="Long T.M."/>
            <person name="Aerts A.L."/>
            <person name="Barry K."/>
            <person name="Choi C."/>
            <person name="Clum A."/>
            <person name="Coughlan A.Y."/>
            <person name="Deshpande S."/>
            <person name="Douglass A.P."/>
            <person name="Hanson S.J."/>
            <person name="Klenk H.-P."/>
            <person name="Labutti K."/>
            <person name="Lapidus A."/>
            <person name="Lindquist E."/>
            <person name="Lipzen A."/>
            <person name="Meier-Kolthoff J.P."/>
            <person name="Ohm R.A."/>
            <person name="Otillar R.P."/>
            <person name="Pangilinan J."/>
            <person name="Peng Y."/>
            <person name="Rokas A."/>
            <person name="Rosa C.A."/>
            <person name="Scheuner C."/>
            <person name="Sibirny A.A."/>
            <person name="Slot J.C."/>
            <person name="Stielow J.B."/>
            <person name="Sun H."/>
            <person name="Kurtzman C.P."/>
            <person name="Blackwell M."/>
            <person name="Grigoriev I.V."/>
            <person name="Jeffries T.W."/>
        </authorList>
    </citation>
    <scope>NUCLEOTIDE SEQUENCE [LARGE SCALE GENOMIC DNA]</scope>
    <source>
        <strain evidence="4">NRRL Y-17324</strain>
    </source>
</reference>
<evidence type="ECO:0000313" key="3">
    <source>
        <dbReference type="EMBL" id="ODV82271.1"/>
    </source>
</evidence>
<dbReference type="STRING" id="984487.A0A1E4SRY8"/>
<feature type="region of interest" description="Disordered" evidence="1">
    <location>
        <begin position="378"/>
        <end position="440"/>
    </location>
</feature>
<dbReference type="GO" id="GO:0004843">
    <property type="term" value="F:cysteine-type deubiquitinase activity"/>
    <property type="evidence" value="ECO:0007669"/>
    <property type="project" value="InterPro"/>
</dbReference>
<feature type="compositionally biased region" description="Polar residues" evidence="1">
    <location>
        <begin position="620"/>
        <end position="634"/>
    </location>
</feature>
<dbReference type="InterPro" id="IPR001394">
    <property type="entry name" value="Peptidase_C19_UCH"/>
</dbReference>
<dbReference type="Pfam" id="PF00443">
    <property type="entry name" value="UCH"/>
    <property type="match status" value="1"/>
</dbReference>
<accession>A0A1E4SRY8</accession>
<dbReference type="AlphaFoldDB" id="A0A1E4SRY8"/>
<name>A0A1E4SRY8_9ASCO</name>
<proteinExistence type="predicted"/>
<dbReference type="PROSITE" id="PS00973">
    <property type="entry name" value="USP_2"/>
    <property type="match status" value="1"/>
</dbReference>
<dbReference type="PROSITE" id="PS50235">
    <property type="entry name" value="USP_3"/>
    <property type="match status" value="1"/>
</dbReference>
<dbReference type="InterPro" id="IPR050164">
    <property type="entry name" value="Peptidase_C19"/>
</dbReference>
<gene>
    <name evidence="3" type="ORF">CANTADRAFT_75061</name>
</gene>
<evidence type="ECO:0000256" key="1">
    <source>
        <dbReference type="SAM" id="MobiDB-lite"/>
    </source>
</evidence>
<dbReference type="InterPro" id="IPR018200">
    <property type="entry name" value="USP_CS"/>
</dbReference>
<dbReference type="OrthoDB" id="2248014at2759"/>
<organism evidence="3 4">
    <name type="scientific">Suhomyces tanzawaensis NRRL Y-17324</name>
    <dbReference type="NCBI Taxonomy" id="984487"/>
    <lineage>
        <taxon>Eukaryota</taxon>
        <taxon>Fungi</taxon>
        <taxon>Dikarya</taxon>
        <taxon>Ascomycota</taxon>
        <taxon>Saccharomycotina</taxon>
        <taxon>Pichiomycetes</taxon>
        <taxon>Debaryomycetaceae</taxon>
        <taxon>Suhomyces</taxon>
    </lineage>
</organism>
<feature type="compositionally biased region" description="Low complexity" evidence="1">
    <location>
        <begin position="599"/>
        <end position="613"/>
    </location>
</feature>
<dbReference type="GO" id="GO:0016579">
    <property type="term" value="P:protein deubiquitination"/>
    <property type="evidence" value="ECO:0007669"/>
    <property type="project" value="InterPro"/>
</dbReference>
<dbReference type="GeneID" id="30985265"/>
<feature type="domain" description="USP" evidence="2">
    <location>
        <begin position="11"/>
        <end position="583"/>
    </location>
</feature>
<dbReference type="PANTHER" id="PTHR24006">
    <property type="entry name" value="UBIQUITIN CARBOXYL-TERMINAL HYDROLASE"/>
    <property type="match status" value="1"/>
</dbReference>
<dbReference type="InterPro" id="IPR028889">
    <property type="entry name" value="USP"/>
</dbReference>
<feature type="compositionally biased region" description="Acidic residues" evidence="1">
    <location>
        <begin position="403"/>
        <end position="412"/>
    </location>
</feature>
<dbReference type="EMBL" id="KV453909">
    <property type="protein sequence ID" value="ODV82271.1"/>
    <property type="molecule type" value="Genomic_DNA"/>
</dbReference>
<dbReference type="Gene3D" id="3.90.70.10">
    <property type="entry name" value="Cysteine proteinases"/>
    <property type="match status" value="2"/>
</dbReference>
<sequence length="777" mass="87852">MFSKRPDKHTTGLINMRNDCFANSSVQAYSALPGLTEYLNQFYLAFRQLKKFVDDRDLDVSHLLKSKTKTKFKNSNTFEIPLHTALAQIVKKLQDTQLTSRTISVWTFLHCLENIFNAKISRSQHDAQELTQLINETLEFENGKIKAYLAYLKKNLASMVGPNNVPAPRDYEILELIEVPDFPFSGLILSQMKCLACKGVSKPSFSPFLMLTLHAPEKLSTDIETLLNENESETIEGYHCLKCRISRIVQEEDRAGKNDSNPLLKRVRTLHEESTLAINEDLDKDLEEFIKNYKTPDCEIAKVTSTVLRTAQILKPPKIFGLHLSRSSFNGVDITRNPCRVSFKDQLILSIGKEYLEELQKFQSAAAAQDEAEIDALPNNVLTHDVNDMEDEDVQREDFDEKGSDDEDDEEALGSTDADSTVTETETATEGDDDAEYDSDNEDVISTARQSIMTTGTLKDNTATTNQTRFSDLSTLATKTPETLNNAPITEDQTDRLKEHFKAFKFNDNDVYKYRLKAVIRHQGSHTQGHYECYKRKPLFVKDKEGTIFKLSPEIIDEVNDEVVCNVQKATEKEAASIPGANDKFEQDAASNKFKKFSMTRSNSVRRTSSSSNEGDPLRSRSSSNAVPLSQISDDQSRFPPNEEIGGSGFRRRFSTMMGRRPSVIQGHPQESSIQEIVNSGSQTPAELLVGDLEPNDYFSNALANGALENIGKEDEHKQESTKKIKMKKISSLIKNPFWRISDSQVTEVSKESVLCETTSVYMLYYERVDRKQIKEH</sequence>
<feature type="compositionally biased region" description="Acidic residues" evidence="1">
    <location>
        <begin position="427"/>
        <end position="440"/>
    </location>
</feature>
<dbReference type="SUPFAM" id="SSF54001">
    <property type="entry name" value="Cysteine proteinases"/>
    <property type="match status" value="1"/>
</dbReference>
<dbReference type="Proteomes" id="UP000094285">
    <property type="component" value="Unassembled WGS sequence"/>
</dbReference>
<protein>
    <submittedName>
        <fullName evidence="3">Cysteine proteinase</fullName>
    </submittedName>
</protein>
<dbReference type="GO" id="GO:0005634">
    <property type="term" value="C:nucleus"/>
    <property type="evidence" value="ECO:0007669"/>
    <property type="project" value="TreeGrafter"/>
</dbReference>
<dbReference type="RefSeq" id="XP_020067393.1">
    <property type="nucleotide sequence ID" value="XM_020211129.1"/>
</dbReference>
<evidence type="ECO:0000313" key="4">
    <source>
        <dbReference type="Proteomes" id="UP000094285"/>
    </source>
</evidence>
<evidence type="ECO:0000259" key="2">
    <source>
        <dbReference type="PROSITE" id="PS50235"/>
    </source>
</evidence>
<dbReference type="CDD" id="cd02257">
    <property type="entry name" value="Peptidase_C19"/>
    <property type="match status" value="1"/>
</dbReference>
<feature type="region of interest" description="Disordered" evidence="1">
    <location>
        <begin position="596"/>
        <end position="651"/>
    </location>
</feature>
<dbReference type="InterPro" id="IPR038765">
    <property type="entry name" value="Papain-like_cys_pep_sf"/>
</dbReference>
<dbReference type="GO" id="GO:0005829">
    <property type="term" value="C:cytosol"/>
    <property type="evidence" value="ECO:0007669"/>
    <property type="project" value="TreeGrafter"/>
</dbReference>
<keyword evidence="4" id="KW-1185">Reference proteome</keyword>